<comment type="caution">
    <text evidence="1">The sequence shown here is derived from an EMBL/GenBank/DDBJ whole genome shotgun (WGS) entry which is preliminary data.</text>
</comment>
<keyword evidence="2" id="KW-1185">Reference proteome</keyword>
<evidence type="ECO:0000313" key="2">
    <source>
        <dbReference type="Proteomes" id="UP001629744"/>
    </source>
</evidence>
<protein>
    <submittedName>
        <fullName evidence="1">DUF3558 domain-containing protein</fullName>
    </submittedName>
</protein>
<name>A0ABW9FXB8_9NOCA</name>
<dbReference type="EMBL" id="JBDLNU010000004">
    <property type="protein sequence ID" value="MFM1730246.1"/>
    <property type="molecule type" value="Genomic_DNA"/>
</dbReference>
<dbReference type="Proteomes" id="UP001629744">
    <property type="component" value="Unassembled WGS sequence"/>
</dbReference>
<reference evidence="1 2" key="1">
    <citation type="submission" date="2023-11" db="EMBL/GenBank/DDBJ databases">
        <authorList>
            <person name="Val-Calvo J."/>
            <person name="Scortti M."/>
            <person name="Vazquez-Boland J."/>
        </authorList>
    </citation>
    <scope>NUCLEOTIDE SEQUENCE [LARGE SCALE GENOMIC DNA]</scope>
    <source>
        <strain evidence="1 2">DSM 46662</strain>
    </source>
</reference>
<dbReference type="PROSITE" id="PS51257">
    <property type="entry name" value="PROKAR_LIPOPROTEIN"/>
    <property type="match status" value="1"/>
</dbReference>
<dbReference type="Pfam" id="PF12079">
    <property type="entry name" value="DUF3558"/>
    <property type="match status" value="1"/>
</dbReference>
<evidence type="ECO:0000313" key="1">
    <source>
        <dbReference type="EMBL" id="MFM1730246.1"/>
    </source>
</evidence>
<dbReference type="InterPro" id="IPR024520">
    <property type="entry name" value="DUF3558"/>
</dbReference>
<organism evidence="1 2">
    <name type="scientific">Prescottella soli</name>
    <dbReference type="NCBI Taxonomy" id="1543852"/>
    <lineage>
        <taxon>Bacteria</taxon>
        <taxon>Bacillati</taxon>
        <taxon>Actinomycetota</taxon>
        <taxon>Actinomycetes</taxon>
        <taxon>Mycobacteriales</taxon>
        <taxon>Nocardiaceae</taxon>
        <taxon>Prescottella</taxon>
    </lineage>
</organism>
<dbReference type="RefSeq" id="WP_348603022.1">
    <property type="nucleotide sequence ID" value="NZ_CP157276.1"/>
</dbReference>
<sequence>MRSLGRWGVPALAAVGALVLVGCGSTSVEGQATTPTPEQGEPVFDPCTVPDDVLRTVGVDPASSRRDIVGVKQPGWSLCGWNDPDVSFFVTIFATGMPLDAILANERTVDPVPVDLAGRDAFTIREKSDTRNEHCDVLVTAGPDTVMLRTSFAKGLPPSESPCPQAIKNAQLLEPSLPR</sequence>
<accession>A0ABW9FXB8</accession>
<proteinExistence type="predicted"/>
<gene>
    <name evidence="1" type="ORF">ABEU19_003772</name>
</gene>